<evidence type="ECO:0000313" key="3">
    <source>
        <dbReference type="Proteomes" id="UP000276886"/>
    </source>
</evidence>
<dbReference type="InterPro" id="IPR011010">
    <property type="entry name" value="DNA_brk_join_enz"/>
</dbReference>
<evidence type="ECO:0000256" key="1">
    <source>
        <dbReference type="ARBA" id="ARBA00023172"/>
    </source>
</evidence>
<organism evidence="2 3">
    <name type="scientific">Pseudomonas syringae pv. pisi</name>
    <dbReference type="NCBI Taxonomy" id="59510"/>
    <lineage>
        <taxon>Bacteria</taxon>
        <taxon>Pseudomonadati</taxon>
        <taxon>Pseudomonadota</taxon>
        <taxon>Gammaproteobacteria</taxon>
        <taxon>Pseudomonadales</taxon>
        <taxon>Pseudomonadaceae</taxon>
        <taxon>Pseudomonas</taxon>
        <taxon>Pseudomonas syringae</taxon>
    </lineage>
</organism>
<dbReference type="AlphaFoldDB" id="A0A3M3U9N1"/>
<dbReference type="Gene3D" id="1.10.443.10">
    <property type="entry name" value="Intergrase catalytic core"/>
    <property type="match status" value="1"/>
</dbReference>
<dbReference type="EMBL" id="RBPQ01000090">
    <property type="protein sequence ID" value="RMO29790.1"/>
    <property type="molecule type" value="Genomic_DNA"/>
</dbReference>
<protein>
    <submittedName>
        <fullName evidence="2">Phage integrase family site specific recombinase</fullName>
    </submittedName>
</protein>
<comment type="caution">
    <text evidence="2">The sequence shown here is derived from an EMBL/GenBank/DDBJ whole genome shotgun (WGS) entry which is preliminary data.</text>
</comment>
<gene>
    <name evidence="2" type="ORF">ALQ44_101778</name>
</gene>
<keyword evidence="1" id="KW-0233">DNA recombination</keyword>
<sequence>MAALASLFNHLLENNAVAGGNPVYGVKRPRIESNEGKTQALGDHQAKQLLDAPDAETLKGLRERAILAVLLYHGLRREEVAQLNRVTARESALSRSGCRSQVVTGPHFLWSQSATGGLITPRLETERCLHEHAAAGIWLAERHDMSRKNDVRDG</sequence>
<dbReference type="GO" id="GO:0003677">
    <property type="term" value="F:DNA binding"/>
    <property type="evidence" value="ECO:0007669"/>
    <property type="project" value="InterPro"/>
</dbReference>
<proteinExistence type="predicted"/>
<dbReference type="SUPFAM" id="SSF56349">
    <property type="entry name" value="DNA breaking-rejoining enzymes"/>
    <property type="match status" value="1"/>
</dbReference>
<dbReference type="InterPro" id="IPR013762">
    <property type="entry name" value="Integrase-like_cat_sf"/>
</dbReference>
<dbReference type="Proteomes" id="UP000276886">
    <property type="component" value="Unassembled WGS sequence"/>
</dbReference>
<name>A0A3M3U9N1_PSESJ</name>
<evidence type="ECO:0000313" key="2">
    <source>
        <dbReference type="EMBL" id="RMO29790.1"/>
    </source>
</evidence>
<dbReference type="GO" id="GO:0006310">
    <property type="term" value="P:DNA recombination"/>
    <property type="evidence" value="ECO:0007669"/>
    <property type="project" value="UniProtKB-KW"/>
</dbReference>
<reference evidence="2 3" key="1">
    <citation type="submission" date="2018-08" db="EMBL/GenBank/DDBJ databases">
        <title>Recombination of ecologically and evolutionarily significant loci maintains genetic cohesion in the Pseudomonas syringae species complex.</title>
        <authorList>
            <person name="Dillon M."/>
            <person name="Thakur S."/>
            <person name="Almeida R.N.D."/>
            <person name="Weir B.S."/>
            <person name="Guttman D.S."/>
        </authorList>
    </citation>
    <scope>NUCLEOTIDE SEQUENCE [LARGE SCALE GENOMIC DNA]</scope>
    <source>
        <strain evidence="2 3">ICMP 2788</strain>
    </source>
</reference>
<dbReference type="GO" id="GO:0015074">
    <property type="term" value="P:DNA integration"/>
    <property type="evidence" value="ECO:0007669"/>
    <property type="project" value="InterPro"/>
</dbReference>
<accession>A0A3M3U9N1</accession>